<dbReference type="SUPFAM" id="SSF51206">
    <property type="entry name" value="cAMP-binding domain-like"/>
    <property type="match status" value="1"/>
</dbReference>
<evidence type="ECO:0000313" key="5">
    <source>
        <dbReference type="EMBL" id="KXB31993.1"/>
    </source>
</evidence>
<proteinExistence type="predicted"/>
<evidence type="ECO:0000256" key="3">
    <source>
        <dbReference type="ARBA" id="ARBA00023163"/>
    </source>
</evidence>
<dbReference type="RefSeq" id="WP_066880325.1">
    <property type="nucleotide sequence ID" value="NZ_LODL01000007.1"/>
</dbReference>
<keyword evidence="1" id="KW-0805">Transcription regulation</keyword>
<dbReference type="PROSITE" id="PS51063">
    <property type="entry name" value="HTH_CRP_2"/>
    <property type="match status" value="1"/>
</dbReference>
<evidence type="ECO:0000259" key="4">
    <source>
        <dbReference type="PROSITE" id="PS51063"/>
    </source>
</evidence>
<dbReference type="GO" id="GO:0003677">
    <property type="term" value="F:DNA binding"/>
    <property type="evidence" value="ECO:0007669"/>
    <property type="project" value="UniProtKB-KW"/>
</dbReference>
<comment type="caution">
    <text evidence="5">The sequence shown here is derived from an EMBL/GenBank/DDBJ whole genome shotgun (WGS) entry which is preliminary data.</text>
</comment>
<dbReference type="Proteomes" id="UP000070186">
    <property type="component" value="Unassembled WGS sequence"/>
</dbReference>
<dbReference type="CDD" id="cd00038">
    <property type="entry name" value="CAP_ED"/>
    <property type="match status" value="1"/>
</dbReference>
<sequence>MDAAPHSPHHSRDALAQFSQLGFERRELAKGCLLSTPTVRRDQVFIVHSGRLRVYLAGENRELSLSFLEPGDIYTTHTPTYVEAVAPSTLLLMETAAFARKLATDPSITPVMMRVLGRLLANAVNLVEDLAFREVPARLARFLLGLADRRGIVTDEGWLIPLDLGMEDIASLLGTTRQTVSLLINQWTREGVLQRQGRRRLLVCSLAALAERCPDPAA</sequence>
<dbReference type="InterPro" id="IPR050397">
    <property type="entry name" value="Env_Response_Regulators"/>
</dbReference>
<keyword evidence="6" id="KW-1185">Reference proteome</keyword>
<keyword evidence="3" id="KW-0804">Transcription</keyword>
<dbReference type="InterPro" id="IPR036390">
    <property type="entry name" value="WH_DNA-bd_sf"/>
</dbReference>
<feature type="domain" description="HTH crp-type" evidence="4">
    <location>
        <begin position="133"/>
        <end position="207"/>
    </location>
</feature>
<gene>
    <name evidence="5" type="ORF">AT959_02725</name>
</gene>
<evidence type="ECO:0000256" key="1">
    <source>
        <dbReference type="ARBA" id="ARBA00023015"/>
    </source>
</evidence>
<dbReference type="SMART" id="SM00419">
    <property type="entry name" value="HTH_CRP"/>
    <property type="match status" value="1"/>
</dbReference>
<dbReference type="Gene3D" id="1.10.10.10">
    <property type="entry name" value="Winged helix-like DNA-binding domain superfamily/Winged helix DNA-binding domain"/>
    <property type="match status" value="1"/>
</dbReference>
<evidence type="ECO:0000256" key="2">
    <source>
        <dbReference type="ARBA" id="ARBA00023125"/>
    </source>
</evidence>
<evidence type="ECO:0000313" key="6">
    <source>
        <dbReference type="Proteomes" id="UP000070186"/>
    </source>
</evidence>
<dbReference type="Pfam" id="PF13545">
    <property type="entry name" value="HTH_Crp_2"/>
    <property type="match status" value="1"/>
</dbReference>
<dbReference type="InterPro" id="IPR014710">
    <property type="entry name" value="RmlC-like_jellyroll"/>
</dbReference>
<dbReference type="SUPFAM" id="SSF46785">
    <property type="entry name" value="Winged helix' DNA-binding domain"/>
    <property type="match status" value="1"/>
</dbReference>
<organism evidence="5 6">
    <name type="scientific">Dechloromonas denitrificans</name>
    <dbReference type="NCBI Taxonomy" id="281362"/>
    <lineage>
        <taxon>Bacteria</taxon>
        <taxon>Pseudomonadati</taxon>
        <taxon>Pseudomonadota</taxon>
        <taxon>Betaproteobacteria</taxon>
        <taxon>Rhodocyclales</taxon>
        <taxon>Azonexaceae</taxon>
        <taxon>Dechloromonas</taxon>
    </lineage>
</organism>
<name>A0A133XM38_9RHOO</name>
<dbReference type="AlphaFoldDB" id="A0A133XM38"/>
<dbReference type="InterPro" id="IPR012318">
    <property type="entry name" value="HTH_CRP"/>
</dbReference>
<dbReference type="InterPro" id="IPR018490">
    <property type="entry name" value="cNMP-bd_dom_sf"/>
</dbReference>
<dbReference type="STRING" id="281362.AT959_02725"/>
<dbReference type="GO" id="GO:0003700">
    <property type="term" value="F:DNA-binding transcription factor activity"/>
    <property type="evidence" value="ECO:0007669"/>
    <property type="project" value="TreeGrafter"/>
</dbReference>
<reference evidence="5 6" key="1">
    <citation type="submission" date="2015-12" db="EMBL/GenBank/DDBJ databases">
        <title>Nitrous oxide reduction kinetics distinguish bacteria harboring typical versus atypical NosZ.</title>
        <authorList>
            <person name="Yoon S."/>
            <person name="Nissen S."/>
            <person name="Park D."/>
            <person name="Sanford R.A."/>
            <person name="Loeffler F.E."/>
        </authorList>
    </citation>
    <scope>NUCLEOTIDE SEQUENCE [LARGE SCALE GENOMIC DNA]</scope>
    <source>
        <strain evidence="5 6">ATCC BAA-841</strain>
    </source>
</reference>
<dbReference type="InterPro" id="IPR036388">
    <property type="entry name" value="WH-like_DNA-bd_sf"/>
</dbReference>
<dbReference type="EMBL" id="LODL01000007">
    <property type="protein sequence ID" value="KXB31993.1"/>
    <property type="molecule type" value="Genomic_DNA"/>
</dbReference>
<keyword evidence="2" id="KW-0238">DNA-binding</keyword>
<dbReference type="Gene3D" id="2.60.120.10">
    <property type="entry name" value="Jelly Rolls"/>
    <property type="match status" value="1"/>
</dbReference>
<dbReference type="InterPro" id="IPR000595">
    <property type="entry name" value="cNMP-bd_dom"/>
</dbReference>
<protein>
    <submittedName>
        <fullName evidence="5">Crp/Fnr family transcriptional regulator</fullName>
    </submittedName>
</protein>
<dbReference type="GO" id="GO:0005829">
    <property type="term" value="C:cytosol"/>
    <property type="evidence" value="ECO:0007669"/>
    <property type="project" value="TreeGrafter"/>
</dbReference>
<dbReference type="PANTHER" id="PTHR24567:SF74">
    <property type="entry name" value="HTH-TYPE TRANSCRIPTIONAL REGULATOR ARCR"/>
    <property type="match status" value="1"/>
</dbReference>
<dbReference type="PANTHER" id="PTHR24567">
    <property type="entry name" value="CRP FAMILY TRANSCRIPTIONAL REGULATORY PROTEIN"/>
    <property type="match status" value="1"/>
</dbReference>
<accession>A0A133XM38</accession>